<accession>A0A0S8FR10</accession>
<protein>
    <recommendedName>
        <fullName evidence="2">Biotin-protein ligase N-terminal domain-containing protein</fullName>
    </recommendedName>
</protein>
<dbReference type="InterPro" id="IPR019197">
    <property type="entry name" value="Biotin-prot_ligase_N"/>
</dbReference>
<dbReference type="Proteomes" id="UP000051373">
    <property type="component" value="Unassembled WGS sequence"/>
</dbReference>
<comment type="caution">
    <text evidence="3">The sequence shown here is derived from an EMBL/GenBank/DDBJ whole genome shotgun (WGS) entry which is preliminary data.</text>
</comment>
<dbReference type="Pfam" id="PF09825">
    <property type="entry name" value="BPL_N"/>
    <property type="match status" value="1"/>
</dbReference>
<keyword evidence="1" id="KW-0732">Signal</keyword>
<feature type="signal peptide" evidence="1">
    <location>
        <begin position="1"/>
        <end position="23"/>
    </location>
</feature>
<evidence type="ECO:0000259" key="2">
    <source>
        <dbReference type="Pfam" id="PF09825"/>
    </source>
</evidence>
<sequence>MKRTHWVSVILLLLCTCSKQIQAADIALYSDRGTGEVCVIATVRMFEWIGYKVALIDADFINNRDLNDFRIVCFPGGNMYQYAQDITSSGMEKVREFINNGGGYIGICGGAYFTGRRVKWQGRQLPMSPLAIFPGTTQGPVDDIAPYPDCVMCKIKITDHQHPVVQTEPDSAWIMYCYGPMLLPDSGADVQILGEYDSVGKPAVIAFAYGAGRVFIIGTHPEVEEDSDRDGIAFGDDFNDKGSDWELMRKATLWCLGELDD</sequence>
<evidence type="ECO:0000313" key="4">
    <source>
        <dbReference type="Proteomes" id="UP000051373"/>
    </source>
</evidence>
<organism evidence="3 4">
    <name type="scientific">candidate division WOR_3 bacterium SM23_42</name>
    <dbReference type="NCBI Taxonomy" id="1703779"/>
    <lineage>
        <taxon>Bacteria</taxon>
        <taxon>Bacteria division WOR-3</taxon>
    </lineage>
</organism>
<dbReference type="InterPro" id="IPR015834">
    <property type="entry name" value="UCP016642"/>
</dbReference>
<reference evidence="3 4" key="1">
    <citation type="journal article" date="2015" name="Microbiome">
        <title>Genomic resolution of linkages in carbon, nitrogen, and sulfur cycling among widespread estuary sediment bacteria.</title>
        <authorList>
            <person name="Baker B.J."/>
            <person name="Lazar C.S."/>
            <person name="Teske A.P."/>
            <person name="Dick G.J."/>
        </authorList>
    </citation>
    <scope>NUCLEOTIDE SEQUENCE [LARGE SCALE GENOMIC DNA]</scope>
    <source>
        <strain evidence="3">SM23_42</strain>
    </source>
</reference>
<name>A0A0S8FR10_UNCW3</name>
<dbReference type="InterPro" id="IPR029062">
    <property type="entry name" value="Class_I_gatase-like"/>
</dbReference>
<dbReference type="Gene3D" id="3.40.50.880">
    <property type="match status" value="1"/>
</dbReference>
<dbReference type="SUPFAM" id="SSF52317">
    <property type="entry name" value="Class I glutamine amidotransferase-like"/>
    <property type="match status" value="1"/>
</dbReference>
<feature type="chain" id="PRO_5006646367" description="Biotin-protein ligase N-terminal domain-containing protein" evidence="1">
    <location>
        <begin position="24"/>
        <end position="261"/>
    </location>
</feature>
<dbReference type="PIRSF" id="PIRSF016642">
    <property type="entry name" value="UCP016642"/>
    <property type="match status" value="1"/>
</dbReference>
<evidence type="ECO:0000256" key="1">
    <source>
        <dbReference type="SAM" id="SignalP"/>
    </source>
</evidence>
<proteinExistence type="predicted"/>
<dbReference type="STRING" id="1703779.AMJ83_08810"/>
<dbReference type="EMBL" id="LJUJ01000021">
    <property type="protein sequence ID" value="KPK62974.1"/>
    <property type="molecule type" value="Genomic_DNA"/>
</dbReference>
<gene>
    <name evidence="3" type="ORF">AMJ83_08810</name>
</gene>
<evidence type="ECO:0000313" key="3">
    <source>
        <dbReference type="EMBL" id="KPK62974.1"/>
    </source>
</evidence>
<feature type="domain" description="Biotin-protein ligase N-terminal" evidence="2">
    <location>
        <begin position="25"/>
        <end position="225"/>
    </location>
</feature>
<dbReference type="AlphaFoldDB" id="A0A0S8FR10"/>